<sequence>MVGPQDGGFGFDQSKKYTSVDNLEKICVQCQAGQHKKCLFKSKDEPSCDCEHCMIYG</sequence>
<accession>A0A075GPA5</accession>
<organism evidence="1">
    <name type="scientific">uncultured marine thaumarchaeote KM3_16_C10</name>
    <dbReference type="NCBI Taxonomy" id="1456042"/>
    <lineage>
        <taxon>Archaea</taxon>
        <taxon>Nitrososphaerota</taxon>
        <taxon>environmental samples</taxon>
    </lineage>
</organism>
<protein>
    <submittedName>
        <fullName evidence="1">Uncharacterized protein</fullName>
    </submittedName>
</protein>
<proteinExistence type="predicted"/>
<dbReference type="EMBL" id="KF900692">
    <property type="protein sequence ID" value="AIF03862.1"/>
    <property type="molecule type" value="Genomic_DNA"/>
</dbReference>
<reference evidence="1" key="1">
    <citation type="journal article" date="2014" name="Genome Biol. Evol.">
        <title>Pangenome evidence for extensive interdomain horizontal transfer affecting lineage core and shell genes in uncultured planktonic thaumarchaeota and euryarchaeota.</title>
        <authorList>
            <person name="Deschamps P."/>
            <person name="Zivanovic Y."/>
            <person name="Moreira D."/>
            <person name="Rodriguez-Valera F."/>
            <person name="Lopez-Garcia P."/>
        </authorList>
    </citation>
    <scope>NUCLEOTIDE SEQUENCE</scope>
</reference>
<dbReference type="AlphaFoldDB" id="A0A075GPA5"/>
<name>A0A075GPA5_9ARCH</name>
<evidence type="ECO:0000313" key="1">
    <source>
        <dbReference type="EMBL" id="AIF03862.1"/>
    </source>
</evidence>